<keyword evidence="4" id="KW-1185">Reference proteome</keyword>
<feature type="domain" description="Glycosyltransferase 2-like" evidence="1">
    <location>
        <begin position="13"/>
        <end position="140"/>
    </location>
</feature>
<dbReference type="Gene3D" id="3.90.550.10">
    <property type="entry name" value="Spore Coat Polysaccharide Biosynthesis Protein SpsA, Chain A"/>
    <property type="match status" value="1"/>
</dbReference>
<sequence length="647" mass="70284">MEIGTANTRPLVSVIIPTYNVEDFVTLTLDSTLNQGLPAGGLEVICVNDGSTDASGEILEEYASRYDFIKVVHQENSGGPGKPRNTGIGESRGKYLFFLDADDELTENALRDLVRTAEAEGSDVVLGKGEGINGRVVPGPVFRATKLDADIIDDNVYRTLSPWKLFRRSLVVDHEIRFLETLSIGEDQPFVARAYLNAKKISILADRPYARLRARGDGTNVTAASRSIEDYLELARAVITVIVAETDPGRLRDGMLARPLKRTLRPMLGSKLLALDSTERARVVQEMQRLVSAHYNDRVAGHLEGLDRIKMDLAVTGQSEPLAALVQWEHGDPGNRFEVGPAGIRYALPEGVRELVDDARAHAVHPQAELNLKHFDVESGVVKIIGDATIRGLRTNEHDVALRLQGRKSGSTQTIPAQRLGSMGDADGSGVFSVSFTTMDLLDDVWDLYVIQTIGGTEYAARLGSKRSPSLRAEPRYIQECERLRVVLYFTKGAGFLSCDIGLQIAAHRLPQAKVVGVVPDHSGSVNFILSAPGATDVDARESRSSMAEGRPKALVVETLSNDLFSVTARVEDEREAHISFDVSNGNGTSRALPAEGLSLPTSASGLAIEFAADGSERFVVKGDPTRNTGIGRRGHWAQGLKERFLG</sequence>
<dbReference type="OrthoDB" id="3171021at2"/>
<dbReference type="KEGG" id="brv:CFK39_05665"/>
<protein>
    <submittedName>
        <fullName evidence="3">Uncharacterized protein</fullName>
    </submittedName>
</protein>
<dbReference type="RefSeq" id="WP_089064643.1">
    <property type="nucleotide sequence ID" value="NZ_CP022316.1"/>
</dbReference>
<gene>
    <name evidence="3" type="ORF">CFK39_05665</name>
</gene>
<dbReference type="PANTHER" id="PTHR22916">
    <property type="entry name" value="GLYCOSYLTRANSFERASE"/>
    <property type="match status" value="1"/>
</dbReference>
<dbReference type="Pfam" id="PF00535">
    <property type="entry name" value="Glycos_transf_2"/>
    <property type="match status" value="1"/>
</dbReference>
<accession>A0A220UBW9</accession>
<dbReference type="InterPro" id="IPR029044">
    <property type="entry name" value="Nucleotide-diphossugar_trans"/>
</dbReference>
<evidence type="ECO:0000259" key="2">
    <source>
        <dbReference type="Pfam" id="PF22181"/>
    </source>
</evidence>
<evidence type="ECO:0000259" key="1">
    <source>
        <dbReference type="Pfam" id="PF00535"/>
    </source>
</evidence>
<dbReference type="AlphaFoldDB" id="A0A220UBW9"/>
<proteinExistence type="predicted"/>
<dbReference type="Pfam" id="PF22181">
    <property type="entry name" value="TarS_linker"/>
    <property type="match status" value="1"/>
</dbReference>
<dbReference type="InterPro" id="IPR001173">
    <property type="entry name" value="Glyco_trans_2-like"/>
</dbReference>
<feature type="domain" description="TarS/TarP linker" evidence="2">
    <location>
        <begin position="229"/>
        <end position="325"/>
    </location>
</feature>
<organism evidence="3 4">
    <name type="scientific">Brachybacterium avium</name>
    <dbReference type="NCBI Taxonomy" id="2017485"/>
    <lineage>
        <taxon>Bacteria</taxon>
        <taxon>Bacillati</taxon>
        <taxon>Actinomycetota</taxon>
        <taxon>Actinomycetes</taxon>
        <taxon>Micrococcales</taxon>
        <taxon>Dermabacteraceae</taxon>
        <taxon>Brachybacterium</taxon>
    </lineage>
</organism>
<dbReference type="InterPro" id="IPR054028">
    <property type="entry name" value="TarS/TarP_linker"/>
</dbReference>
<dbReference type="EMBL" id="CP022316">
    <property type="protein sequence ID" value="ASK65402.1"/>
    <property type="molecule type" value="Genomic_DNA"/>
</dbReference>
<dbReference type="PANTHER" id="PTHR22916:SF3">
    <property type="entry name" value="UDP-GLCNAC:BETAGAL BETA-1,3-N-ACETYLGLUCOSAMINYLTRANSFERASE-LIKE PROTEIN 1"/>
    <property type="match status" value="1"/>
</dbReference>
<dbReference type="Proteomes" id="UP000198398">
    <property type="component" value="Chromosome"/>
</dbReference>
<evidence type="ECO:0000313" key="4">
    <source>
        <dbReference type="Proteomes" id="UP000198398"/>
    </source>
</evidence>
<name>A0A220UBW9_9MICO</name>
<dbReference type="SUPFAM" id="SSF53448">
    <property type="entry name" value="Nucleotide-diphospho-sugar transferases"/>
    <property type="match status" value="1"/>
</dbReference>
<reference evidence="4" key="1">
    <citation type="submission" date="2017-07" db="EMBL/GenBank/DDBJ databases">
        <title>Brachybacterium sp. VR2415.</title>
        <authorList>
            <person name="Tak E.J."/>
            <person name="Bae J.-W."/>
        </authorList>
    </citation>
    <scope>NUCLEOTIDE SEQUENCE [LARGE SCALE GENOMIC DNA]</scope>
    <source>
        <strain evidence="4">VR2415</strain>
    </source>
</reference>
<dbReference type="GO" id="GO:0016758">
    <property type="term" value="F:hexosyltransferase activity"/>
    <property type="evidence" value="ECO:0007669"/>
    <property type="project" value="UniProtKB-ARBA"/>
</dbReference>
<evidence type="ECO:0000313" key="3">
    <source>
        <dbReference type="EMBL" id="ASK65402.1"/>
    </source>
</evidence>
<dbReference type="CDD" id="cd00761">
    <property type="entry name" value="Glyco_tranf_GTA_type"/>
    <property type="match status" value="1"/>
</dbReference>